<comment type="caution">
    <text evidence="1">The sequence shown here is derived from an EMBL/GenBank/DDBJ whole genome shotgun (WGS) entry which is preliminary data.</text>
</comment>
<accession>A0A5B7CXS2</accession>
<proteinExistence type="predicted"/>
<sequence length="63" mass="7247">MNTKEEKNTHTAFDMFYLTQRVTESPGSTQPAATLKQHSESFTDIVKHLGAVYTQWEESSPKW</sequence>
<evidence type="ECO:0000313" key="1">
    <source>
        <dbReference type="EMBL" id="MPC13651.1"/>
    </source>
</evidence>
<evidence type="ECO:0000313" key="2">
    <source>
        <dbReference type="Proteomes" id="UP000324222"/>
    </source>
</evidence>
<reference evidence="1 2" key="1">
    <citation type="submission" date="2019-05" db="EMBL/GenBank/DDBJ databases">
        <title>Another draft genome of Portunus trituberculatus and its Hox gene families provides insights of decapod evolution.</title>
        <authorList>
            <person name="Jeong J.-H."/>
            <person name="Song I."/>
            <person name="Kim S."/>
            <person name="Choi T."/>
            <person name="Kim D."/>
            <person name="Ryu S."/>
            <person name="Kim W."/>
        </authorList>
    </citation>
    <scope>NUCLEOTIDE SEQUENCE [LARGE SCALE GENOMIC DNA]</scope>
    <source>
        <tissue evidence="1">Muscle</tissue>
    </source>
</reference>
<name>A0A5B7CXS2_PORTR</name>
<organism evidence="1 2">
    <name type="scientific">Portunus trituberculatus</name>
    <name type="common">Swimming crab</name>
    <name type="synonym">Neptunus trituberculatus</name>
    <dbReference type="NCBI Taxonomy" id="210409"/>
    <lineage>
        <taxon>Eukaryota</taxon>
        <taxon>Metazoa</taxon>
        <taxon>Ecdysozoa</taxon>
        <taxon>Arthropoda</taxon>
        <taxon>Crustacea</taxon>
        <taxon>Multicrustacea</taxon>
        <taxon>Malacostraca</taxon>
        <taxon>Eumalacostraca</taxon>
        <taxon>Eucarida</taxon>
        <taxon>Decapoda</taxon>
        <taxon>Pleocyemata</taxon>
        <taxon>Brachyura</taxon>
        <taxon>Eubrachyura</taxon>
        <taxon>Portunoidea</taxon>
        <taxon>Portunidae</taxon>
        <taxon>Portuninae</taxon>
        <taxon>Portunus</taxon>
    </lineage>
</organism>
<protein>
    <submittedName>
        <fullName evidence="1">Uncharacterized protein</fullName>
    </submittedName>
</protein>
<keyword evidence="2" id="KW-1185">Reference proteome</keyword>
<dbReference type="AlphaFoldDB" id="A0A5B7CXS2"/>
<dbReference type="Proteomes" id="UP000324222">
    <property type="component" value="Unassembled WGS sequence"/>
</dbReference>
<gene>
    <name evidence="1" type="ORF">E2C01_006393</name>
</gene>
<dbReference type="EMBL" id="VSRR010000297">
    <property type="protein sequence ID" value="MPC13651.1"/>
    <property type="molecule type" value="Genomic_DNA"/>
</dbReference>